<evidence type="ECO:0000313" key="2">
    <source>
        <dbReference type="Proteomes" id="UP000003052"/>
    </source>
</evidence>
<dbReference type="InterPro" id="IPR038125">
    <property type="entry name" value="HTHP_sf"/>
</dbReference>
<dbReference type="eggNOG" id="ENOG5032YGW">
    <property type="taxonomic scope" value="Bacteria"/>
</dbReference>
<dbReference type="EMBL" id="AEPB01000008">
    <property type="protein sequence ID" value="EGA90969.1"/>
    <property type="molecule type" value="Genomic_DNA"/>
</dbReference>
<proteinExistence type="predicted"/>
<dbReference type="Gene3D" id="6.10.80.10">
    <property type="entry name" value="Hexameric tyrosine-coordinated heme protein (HTHP)"/>
    <property type="match status" value="1"/>
</dbReference>
<name>E7RDG5_9BACL</name>
<dbReference type="Pfam" id="PF11534">
    <property type="entry name" value="HTHP"/>
    <property type="match status" value="1"/>
</dbReference>
<organism evidence="1 2">
    <name type="scientific">Planococcus donghaensis MPA1U2</name>
    <dbReference type="NCBI Taxonomy" id="933115"/>
    <lineage>
        <taxon>Bacteria</taxon>
        <taxon>Bacillati</taxon>
        <taxon>Bacillota</taxon>
        <taxon>Bacilli</taxon>
        <taxon>Bacillales</taxon>
        <taxon>Caryophanaceae</taxon>
        <taxon>Planococcus</taxon>
    </lineage>
</organism>
<dbReference type="InterPro" id="IPR021111">
    <property type="entry name" value="Hexamer_Tyr-coord_heme_pr_HTHP"/>
</dbReference>
<dbReference type="RefSeq" id="WP_008428591.1">
    <property type="nucleotide sequence ID" value="NZ_AEPB01000008.1"/>
</dbReference>
<comment type="caution">
    <text evidence="1">The sequence shown here is derived from an EMBL/GenBank/DDBJ whole genome shotgun (WGS) entry which is preliminary data.</text>
</comment>
<dbReference type="Proteomes" id="UP000003052">
    <property type="component" value="Unassembled WGS sequence"/>
</dbReference>
<evidence type="ECO:0008006" key="3">
    <source>
        <dbReference type="Google" id="ProtNLM"/>
    </source>
</evidence>
<sequence>MSQQSWLPTLKTNTPEEGYELAVKLARKAVGMIQPDENVRKKLRLDYATNADSLTLASQVVAIHFQTVAAANNYWNDK</sequence>
<evidence type="ECO:0000313" key="1">
    <source>
        <dbReference type="EMBL" id="EGA90969.1"/>
    </source>
</evidence>
<reference evidence="1 2" key="1">
    <citation type="journal article" date="2011" name="J. Bacteriol.">
        <title>The Draft Genome of Planococcus donghaensis MPA1U2 Reveals Nonsporulation Pathways Controlled by a Conserved Spo0A Regulon.</title>
        <authorList>
            <person name="Pearson M.D."/>
            <person name="Noller H.F."/>
        </authorList>
    </citation>
    <scope>NUCLEOTIDE SEQUENCE [LARGE SCALE GENOMIC DNA]</scope>
    <source>
        <strain evidence="1 2">MPA1U2</strain>
    </source>
</reference>
<accession>E7RDG5</accession>
<dbReference type="OrthoDB" id="72286at2"/>
<protein>
    <recommendedName>
        <fullName evidence="3">Hexameric tyrosine-coordinated heme protein (HTHP)</fullName>
    </recommendedName>
</protein>
<gene>
    <name evidence="1" type="ORF">GPDM_02465</name>
</gene>
<dbReference type="AlphaFoldDB" id="E7RDG5"/>